<protein>
    <submittedName>
        <fullName evidence="1">Uncharacterized protein</fullName>
    </submittedName>
</protein>
<reference evidence="1 2" key="1">
    <citation type="submission" date="2024-02" db="EMBL/GenBank/DDBJ databases">
        <title>Genome analysis and characterization of Microbaculum marinisediminis sp. nov., isolated from marine sediment.</title>
        <authorList>
            <person name="Du Z.-J."/>
            <person name="Ye Y.-Q."/>
            <person name="Zhang Z.-R."/>
            <person name="Yuan S.-M."/>
            <person name="Zhang X.-Y."/>
        </authorList>
    </citation>
    <scope>NUCLEOTIDE SEQUENCE [LARGE SCALE GENOMIC DNA]</scope>
    <source>
        <strain evidence="1 2">SDUM1044001</strain>
    </source>
</reference>
<dbReference type="EMBL" id="JAZHOF010000002">
    <property type="protein sequence ID" value="MEJ8571019.1"/>
    <property type="molecule type" value="Genomic_DNA"/>
</dbReference>
<name>A0AAW9RBW0_9HYPH</name>
<evidence type="ECO:0000313" key="2">
    <source>
        <dbReference type="Proteomes" id="UP001378188"/>
    </source>
</evidence>
<comment type="caution">
    <text evidence="1">The sequence shown here is derived from an EMBL/GenBank/DDBJ whole genome shotgun (WGS) entry which is preliminary data.</text>
</comment>
<sequence>MRKASSPGDGGEFDPVIAEEVATGIWTVGVAVSGDASGLSREDLEALDDEGYPEWYASANRGCCGRAGISSLRPGRTCCR</sequence>
<evidence type="ECO:0000313" key="1">
    <source>
        <dbReference type="EMBL" id="MEJ8571019.1"/>
    </source>
</evidence>
<gene>
    <name evidence="1" type="ORF">V3328_06020</name>
</gene>
<dbReference type="Proteomes" id="UP001378188">
    <property type="component" value="Unassembled WGS sequence"/>
</dbReference>
<dbReference type="AlphaFoldDB" id="A0AAW9RBW0"/>
<organism evidence="1 2">
    <name type="scientific">Microbaculum marinum</name>
    <dbReference type="NCBI Taxonomy" id="1764581"/>
    <lineage>
        <taxon>Bacteria</taxon>
        <taxon>Pseudomonadati</taxon>
        <taxon>Pseudomonadota</taxon>
        <taxon>Alphaproteobacteria</taxon>
        <taxon>Hyphomicrobiales</taxon>
        <taxon>Tepidamorphaceae</taxon>
        <taxon>Microbaculum</taxon>
    </lineage>
</organism>
<keyword evidence="2" id="KW-1185">Reference proteome</keyword>
<accession>A0AAW9RBW0</accession>
<proteinExistence type="predicted"/>
<dbReference type="RefSeq" id="WP_340328708.1">
    <property type="nucleotide sequence ID" value="NZ_JAZHOF010000002.1"/>
</dbReference>